<evidence type="ECO:0000313" key="1">
    <source>
        <dbReference type="EMBL" id="EUD64331.1"/>
    </source>
</evidence>
<organism evidence="1 2">
    <name type="scientific">Plasmodium inui San Antonio 1</name>
    <dbReference type="NCBI Taxonomy" id="1237626"/>
    <lineage>
        <taxon>Eukaryota</taxon>
        <taxon>Sar</taxon>
        <taxon>Alveolata</taxon>
        <taxon>Apicomplexa</taxon>
        <taxon>Aconoidasida</taxon>
        <taxon>Haemosporida</taxon>
        <taxon>Plasmodiidae</taxon>
        <taxon>Plasmodium</taxon>
        <taxon>Plasmodium (Plasmodium)</taxon>
    </lineage>
</organism>
<accession>W7AG93</accession>
<proteinExistence type="predicted"/>
<name>W7AG93_9APIC</name>
<sequence length="63" mass="7341">MKYPNILTTKSFESSPPPRNPLFKTDQYICGNSVWMNPIDEKCHSVESINILNNIRCNIWKIT</sequence>
<gene>
    <name evidence="1" type="ORF">C922_05290</name>
</gene>
<protein>
    <submittedName>
        <fullName evidence="1">Uncharacterized protein</fullName>
    </submittedName>
</protein>
<dbReference type="EMBL" id="KI965511">
    <property type="protein sequence ID" value="EUD64331.1"/>
    <property type="molecule type" value="Genomic_DNA"/>
</dbReference>
<dbReference type="Proteomes" id="UP000030640">
    <property type="component" value="Unassembled WGS sequence"/>
</dbReference>
<evidence type="ECO:0000313" key="2">
    <source>
        <dbReference type="Proteomes" id="UP000030640"/>
    </source>
</evidence>
<dbReference type="GeneID" id="20040564"/>
<dbReference type="AlphaFoldDB" id="W7AG93"/>
<dbReference type="RefSeq" id="XP_008819083.1">
    <property type="nucleotide sequence ID" value="XM_008820861.1"/>
</dbReference>
<dbReference type="VEuPathDB" id="PlasmoDB:C922_05290"/>
<reference evidence="1 2" key="1">
    <citation type="submission" date="2013-02" db="EMBL/GenBank/DDBJ databases">
        <title>The Genome Sequence of Plasmodium inui San Antonio 1.</title>
        <authorList>
            <consortium name="The Broad Institute Genome Sequencing Platform"/>
            <consortium name="The Broad Institute Genome Sequencing Center for Infectious Disease"/>
            <person name="Neafsey D."/>
            <person name="Cheeseman I."/>
            <person name="Volkman S."/>
            <person name="Adams J."/>
            <person name="Walker B."/>
            <person name="Young S.K."/>
            <person name="Zeng Q."/>
            <person name="Gargeya S."/>
            <person name="Fitzgerald M."/>
            <person name="Haas B."/>
            <person name="Abouelleil A."/>
            <person name="Alvarado L."/>
            <person name="Arachchi H.M."/>
            <person name="Berlin A.M."/>
            <person name="Chapman S.B."/>
            <person name="Dewar J."/>
            <person name="Goldberg J."/>
            <person name="Griggs A."/>
            <person name="Gujja S."/>
            <person name="Hansen M."/>
            <person name="Howarth C."/>
            <person name="Imamovic A."/>
            <person name="Larimer J."/>
            <person name="McCowan C."/>
            <person name="Murphy C."/>
            <person name="Neiman D."/>
            <person name="Pearson M."/>
            <person name="Priest M."/>
            <person name="Roberts A."/>
            <person name="Saif S."/>
            <person name="Shea T."/>
            <person name="Sisk P."/>
            <person name="Sykes S."/>
            <person name="Wortman J."/>
            <person name="Nusbaum C."/>
            <person name="Birren B."/>
        </authorList>
    </citation>
    <scope>NUCLEOTIDE SEQUENCE [LARGE SCALE GENOMIC DNA]</scope>
    <source>
        <strain evidence="1 2">San Antonio 1</strain>
    </source>
</reference>
<keyword evidence="2" id="KW-1185">Reference proteome</keyword>